<organism evidence="10 11">
    <name type="scientific">Romboutsia hominis</name>
    <dbReference type="NCBI Taxonomy" id="1507512"/>
    <lineage>
        <taxon>Bacteria</taxon>
        <taxon>Bacillati</taxon>
        <taxon>Bacillota</taxon>
        <taxon>Clostridia</taxon>
        <taxon>Peptostreptococcales</taxon>
        <taxon>Peptostreptococcaceae</taxon>
        <taxon>Romboutsia</taxon>
    </lineage>
</organism>
<evidence type="ECO:0000256" key="1">
    <source>
        <dbReference type="ARBA" id="ARBA00004651"/>
    </source>
</evidence>
<keyword evidence="2 8" id="KW-0813">Transport</keyword>
<dbReference type="InterPro" id="IPR010065">
    <property type="entry name" value="AA_ABC_transptr_permease_3TM"/>
</dbReference>
<name>A0A2P2BPZ9_9FIRM</name>
<dbReference type="Gene3D" id="1.10.3720.10">
    <property type="entry name" value="MetI-like"/>
    <property type="match status" value="1"/>
</dbReference>
<evidence type="ECO:0000256" key="8">
    <source>
        <dbReference type="RuleBase" id="RU363032"/>
    </source>
</evidence>
<dbReference type="EMBL" id="LN650648">
    <property type="protein sequence ID" value="CEI72418.1"/>
    <property type="molecule type" value="Genomic_DNA"/>
</dbReference>
<dbReference type="InterPro" id="IPR043429">
    <property type="entry name" value="ArtM/GltK/GlnP/TcyL/YhdX-like"/>
</dbReference>
<dbReference type="PROSITE" id="PS50928">
    <property type="entry name" value="ABC_TM1"/>
    <property type="match status" value="1"/>
</dbReference>
<dbReference type="CDD" id="cd06261">
    <property type="entry name" value="TM_PBP2"/>
    <property type="match status" value="1"/>
</dbReference>
<evidence type="ECO:0000256" key="4">
    <source>
        <dbReference type="ARBA" id="ARBA00022692"/>
    </source>
</evidence>
<evidence type="ECO:0000313" key="11">
    <source>
        <dbReference type="Proteomes" id="UP000245695"/>
    </source>
</evidence>
<accession>A0A2P2BPZ9</accession>
<dbReference type="InterPro" id="IPR000515">
    <property type="entry name" value="MetI-like"/>
</dbReference>
<evidence type="ECO:0000256" key="5">
    <source>
        <dbReference type="ARBA" id="ARBA00022970"/>
    </source>
</evidence>
<dbReference type="RefSeq" id="WP_166505094.1">
    <property type="nucleotide sequence ID" value="NZ_JAKNTL010000007.1"/>
</dbReference>
<dbReference type="PANTHER" id="PTHR30614">
    <property type="entry name" value="MEMBRANE COMPONENT OF AMINO ACID ABC TRANSPORTER"/>
    <property type="match status" value="1"/>
</dbReference>
<evidence type="ECO:0000259" key="9">
    <source>
        <dbReference type="PROSITE" id="PS50928"/>
    </source>
</evidence>
<dbReference type="GO" id="GO:0022857">
    <property type="term" value="F:transmembrane transporter activity"/>
    <property type="evidence" value="ECO:0007669"/>
    <property type="project" value="InterPro"/>
</dbReference>
<dbReference type="PANTHER" id="PTHR30614:SF0">
    <property type="entry name" value="L-CYSTINE TRANSPORT SYSTEM PERMEASE PROTEIN TCYL"/>
    <property type="match status" value="1"/>
</dbReference>
<dbReference type="GO" id="GO:0043190">
    <property type="term" value="C:ATP-binding cassette (ABC) transporter complex"/>
    <property type="evidence" value="ECO:0007669"/>
    <property type="project" value="InterPro"/>
</dbReference>
<keyword evidence="5" id="KW-0029">Amino-acid transport</keyword>
<evidence type="ECO:0000256" key="2">
    <source>
        <dbReference type="ARBA" id="ARBA00022448"/>
    </source>
</evidence>
<feature type="transmembrane region" description="Helical" evidence="8">
    <location>
        <begin position="43"/>
        <end position="62"/>
    </location>
</feature>
<dbReference type="GO" id="GO:0006865">
    <property type="term" value="P:amino acid transport"/>
    <property type="evidence" value="ECO:0007669"/>
    <property type="project" value="UniProtKB-KW"/>
</dbReference>
<dbReference type="SUPFAM" id="SSF161098">
    <property type="entry name" value="MetI-like"/>
    <property type="match status" value="1"/>
</dbReference>
<evidence type="ECO:0000256" key="7">
    <source>
        <dbReference type="ARBA" id="ARBA00023136"/>
    </source>
</evidence>
<evidence type="ECO:0000256" key="3">
    <source>
        <dbReference type="ARBA" id="ARBA00022475"/>
    </source>
</evidence>
<comment type="subcellular location">
    <subcellularLocation>
        <location evidence="1 8">Cell membrane</location>
        <topology evidence="1 8">Multi-pass membrane protein</topology>
    </subcellularLocation>
</comment>
<protein>
    <submittedName>
        <fullName evidence="10">Arginine transport system permease protein ArtQ</fullName>
    </submittedName>
</protein>
<keyword evidence="3" id="KW-1003">Cell membrane</keyword>
<feature type="transmembrane region" description="Helical" evidence="8">
    <location>
        <begin position="169"/>
        <end position="192"/>
    </location>
</feature>
<dbReference type="Proteomes" id="UP000245695">
    <property type="component" value="Chromosome 1"/>
</dbReference>
<proteinExistence type="inferred from homology"/>
<evidence type="ECO:0000313" key="10">
    <source>
        <dbReference type="EMBL" id="CEI72418.1"/>
    </source>
</evidence>
<sequence>MLQGLKIVFIVFMLTLIISIPLGIIICTLRLSKNNILNGISKFYILIFRGTPLLLQLIFIFYGLPLLGIVFDRFTVAILAFSLNYSAYFAEIFRGGIESIDKGQYEASLVLGFDRLTTYKKIIVPQVVKSILAPMSNEVITLIKDTSLVYILGLNDILRLAQIASNRTLSLIPLLEVCLIYLGLIFILSSVFKALENKYSYYR</sequence>
<keyword evidence="4 8" id="KW-0812">Transmembrane</keyword>
<dbReference type="AlphaFoldDB" id="A0A2P2BPZ9"/>
<dbReference type="NCBIfam" id="TIGR01726">
    <property type="entry name" value="HEQRo_perm_3TM"/>
    <property type="match status" value="1"/>
</dbReference>
<evidence type="ECO:0000256" key="6">
    <source>
        <dbReference type="ARBA" id="ARBA00022989"/>
    </source>
</evidence>
<feature type="domain" description="ABC transmembrane type-1" evidence="9">
    <location>
        <begin position="1"/>
        <end position="190"/>
    </location>
</feature>
<keyword evidence="11" id="KW-1185">Reference proteome</keyword>
<keyword evidence="6 8" id="KW-1133">Transmembrane helix</keyword>
<dbReference type="InterPro" id="IPR035906">
    <property type="entry name" value="MetI-like_sf"/>
</dbReference>
<comment type="similarity">
    <text evidence="8">Belongs to the binding-protein-dependent transport system permease family.</text>
</comment>
<dbReference type="Pfam" id="PF00528">
    <property type="entry name" value="BPD_transp_1"/>
    <property type="match status" value="1"/>
</dbReference>
<dbReference type="KEGG" id="rhom:FRIFI_0877"/>
<reference evidence="10 11" key="1">
    <citation type="submission" date="2014-09" db="EMBL/GenBank/DDBJ databases">
        <authorList>
            <person name="Hornung B.V."/>
        </authorList>
    </citation>
    <scope>NUCLEOTIDE SEQUENCE [LARGE SCALE GENOMIC DNA]</scope>
    <source>
        <strain evidence="10 11">FRIFI</strain>
    </source>
</reference>
<gene>
    <name evidence="10" type="ORF">FRIFI_0877</name>
</gene>
<keyword evidence="7 8" id="KW-0472">Membrane</keyword>
<feature type="transmembrane region" description="Helical" evidence="8">
    <location>
        <begin position="6"/>
        <end position="31"/>
    </location>
</feature>